<accession>A0A8X6HZZ3</accession>
<comment type="caution">
    <text evidence="1">The sequence shown here is derived from an EMBL/GenBank/DDBJ whole genome shotgun (WGS) entry which is preliminary data.</text>
</comment>
<proteinExistence type="predicted"/>
<dbReference type="Proteomes" id="UP000887116">
    <property type="component" value="Unassembled WGS sequence"/>
</dbReference>
<protein>
    <submittedName>
        <fullName evidence="1">RNA_pol_Rpb2_6 domain-containing protein</fullName>
    </submittedName>
</protein>
<dbReference type="EMBL" id="BMAO01029444">
    <property type="protein sequence ID" value="GFR31685.1"/>
    <property type="molecule type" value="Genomic_DNA"/>
</dbReference>
<reference evidence="1" key="1">
    <citation type="submission" date="2020-07" db="EMBL/GenBank/DDBJ databases">
        <title>Multicomponent nature underlies the extraordinary mechanical properties of spider dragline silk.</title>
        <authorList>
            <person name="Kono N."/>
            <person name="Nakamura H."/>
            <person name="Mori M."/>
            <person name="Yoshida Y."/>
            <person name="Ohtoshi R."/>
            <person name="Malay A.D."/>
            <person name="Moran D.A.P."/>
            <person name="Tomita M."/>
            <person name="Numata K."/>
            <person name="Arakawa K."/>
        </authorList>
    </citation>
    <scope>NUCLEOTIDE SEQUENCE</scope>
</reference>
<gene>
    <name evidence="1" type="primary">AVEN_261790_1</name>
    <name evidence="1" type="ORF">TNCT_58571</name>
</gene>
<evidence type="ECO:0000313" key="2">
    <source>
        <dbReference type="Proteomes" id="UP000887116"/>
    </source>
</evidence>
<name>A0A8X6HZZ3_TRICU</name>
<dbReference type="AlphaFoldDB" id="A0A8X6HZZ3"/>
<organism evidence="1 2">
    <name type="scientific">Trichonephila clavata</name>
    <name type="common">Joro spider</name>
    <name type="synonym">Nephila clavata</name>
    <dbReference type="NCBI Taxonomy" id="2740835"/>
    <lineage>
        <taxon>Eukaryota</taxon>
        <taxon>Metazoa</taxon>
        <taxon>Ecdysozoa</taxon>
        <taxon>Arthropoda</taxon>
        <taxon>Chelicerata</taxon>
        <taxon>Arachnida</taxon>
        <taxon>Araneae</taxon>
        <taxon>Araneomorphae</taxon>
        <taxon>Entelegynae</taxon>
        <taxon>Araneoidea</taxon>
        <taxon>Nephilidae</taxon>
        <taxon>Trichonephila</taxon>
    </lineage>
</organism>
<sequence>MTMMPHESHREIGSNGEVFVEKTIGCYREVNMQTYRLNPFLSYLIVRQMSNKVKHGSVPSFHDSYLGFLCILGCFETKNVGRTTMMVRNTIVSTVDVLDPVFHDAQHDVSWTWLQLEPDSHIHPHCFVVVNEACIPVTEACFQRIQLYALKQQFRHVECFAEFNFMYIRY</sequence>
<keyword evidence="2" id="KW-1185">Reference proteome</keyword>
<evidence type="ECO:0000313" key="1">
    <source>
        <dbReference type="EMBL" id="GFR31685.1"/>
    </source>
</evidence>
<dbReference type="OrthoDB" id="6427652at2759"/>